<evidence type="ECO:0000259" key="9">
    <source>
        <dbReference type="PROSITE" id="PS50893"/>
    </source>
</evidence>
<dbReference type="InterPro" id="IPR015856">
    <property type="entry name" value="ABC_transpr_CbiO/EcfA_su"/>
</dbReference>
<gene>
    <name evidence="10" type="ORF">G9U52_14410</name>
</gene>
<dbReference type="PROSITE" id="PS00211">
    <property type="entry name" value="ABC_TRANSPORTER_1"/>
    <property type="match status" value="1"/>
</dbReference>
<dbReference type="PANTHER" id="PTHR43553:SF24">
    <property type="entry name" value="ENERGY-COUPLING FACTOR TRANSPORTER ATP-BINDING PROTEIN ECFA1"/>
    <property type="match status" value="1"/>
</dbReference>
<organism evidence="10 11">
    <name type="scientific">Paenibacillus agricola</name>
    <dbReference type="NCBI Taxonomy" id="2716264"/>
    <lineage>
        <taxon>Bacteria</taxon>
        <taxon>Bacillati</taxon>
        <taxon>Bacillota</taxon>
        <taxon>Bacilli</taxon>
        <taxon>Bacillales</taxon>
        <taxon>Paenibacillaceae</taxon>
        <taxon>Paenibacillus</taxon>
    </lineage>
</organism>
<keyword evidence="5" id="KW-0547">Nucleotide-binding</keyword>
<accession>A0ABX0JA25</accession>
<dbReference type="InterPro" id="IPR003593">
    <property type="entry name" value="AAA+_ATPase"/>
</dbReference>
<dbReference type="InterPro" id="IPR027417">
    <property type="entry name" value="P-loop_NTPase"/>
</dbReference>
<dbReference type="InterPro" id="IPR017871">
    <property type="entry name" value="ABC_transporter-like_CS"/>
</dbReference>
<evidence type="ECO:0000313" key="10">
    <source>
        <dbReference type="EMBL" id="NHN31029.1"/>
    </source>
</evidence>
<dbReference type="PANTHER" id="PTHR43553">
    <property type="entry name" value="HEAVY METAL TRANSPORTER"/>
    <property type="match status" value="1"/>
</dbReference>
<name>A0ABX0JA25_9BACL</name>
<dbReference type="GO" id="GO:0005524">
    <property type="term" value="F:ATP binding"/>
    <property type="evidence" value="ECO:0007669"/>
    <property type="project" value="UniProtKB-KW"/>
</dbReference>
<dbReference type="Gene3D" id="3.40.50.300">
    <property type="entry name" value="P-loop containing nucleotide triphosphate hydrolases"/>
    <property type="match status" value="1"/>
</dbReference>
<dbReference type="CDD" id="cd03225">
    <property type="entry name" value="ABC_cobalt_CbiO_domain1"/>
    <property type="match status" value="1"/>
</dbReference>
<dbReference type="RefSeq" id="WP_166150568.1">
    <property type="nucleotide sequence ID" value="NZ_JAAOIW010000004.1"/>
</dbReference>
<keyword evidence="8" id="KW-0472">Membrane</keyword>
<evidence type="ECO:0000313" key="11">
    <source>
        <dbReference type="Proteomes" id="UP001165962"/>
    </source>
</evidence>
<dbReference type="Proteomes" id="UP001165962">
    <property type="component" value="Unassembled WGS sequence"/>
</dbReference>
<comment type="caution">
    <text evidence="10">The sequence shown here is derived from an EMBL/GenBank/DDBJ whole genome shotgun (WGS) entry which is preliminary data.</text>
</comment>
<evidence type="ECO:0000256" key="6">
    <source>
        <dbReference type="ARBA" id="ARBA00022840"/>
    </source>
</evidence>
<reference evidence="10" key="1">
    <citation type="submission" date="2020-03" db="EMBL/GenBank/DDBJ databases">
        <title>Draft sequencing of Paenibacilllus sp. S3N08.</title>
        <authorList>
            <person name="Kim D.-U."/>
        </authorList>
    </citation>
    <scope>NUCLEOTIDE SEQUENCE</scope>
    <source>
        <strain evidence="10">S3N08</strain>
    </source>
</reference>
<dbReference type="Pfam" id="PF00005">
    <property type="entry name" value="ABC_tran"/>
    <property type="match status" value="1"/>
</dbReference>
<comment type="similarity">
    <text evidence="2">Belongs to the ABC transporter superfamily.</text>
</comment>
<keyword evidence="4" id="KW-1003">Cell membrane</keyword>
<sequence>MTLRNDIVLTNITLYRSQSEDAVPVLKHMHLRIAEGEWISVVGPNGSGKSSFAQFIAGVIDRASGEFHRGFLPEIIPYVMQQNVFFGETPWEDIVFQLEMRSEEPLAIPAIAEQALAAVGLGTLMHQPLAQLSGGQKQLAAIAGCIAAKAPLLLFDEATSMLDSSSRKLVLEAALALHHQGTSVIWLTHHMEELVVGGRVVGLEQGNVIFDGTPASFFYGDYLQGGGVLGSGSFGGSSLHDDSQDDTLGGGSLHDVSQNCTLGDGSLDGDPQASLSPCELLGFSPPYPVQVARELIRQGVPLPSLPLTSAQLAEAVAGDG</sequence>
<keyword evidence="7" id="KW-1278">Translocase</keyword>
<proteinExistence type="inferred from homology"/>
<evidence type="ECO:0000256" key="2">
    <source>
        <dbReference type="ARBA" id="ARBA00005417"/>
    </source>
</evidence>
<evidence type="ECO:0000256" key="5">
    <source>
        <dbReference type="ARBA" id="ARBA00022741"/>
    </source>
</evidence>
<dbReference type="SMART" id="SM00382">
    <property type="entry name" value="AAA"/>
    <property type="match status" value="1"/>
</dbReference>
<evidence type="ECO:0000256" key="7">
    <source>
        <dbReference type="ARBA" id="ARBA00022967"/>
    </source>
</evidence>
<keyword evidence="6 10" id="KW-0067">ATP-binding</keyword>
<evidence type="ECO:0000256" key="4">
    <source>
        <dbReference type="ARBA" id="ARBA00022475"/>
    </source>
</evidence>
<keyword evidence="3" id="KW-0813">Transport</keyword>
<comment type="subcellular location">
    <subcellularLocation>
        <location evidence="1">Cell membrane</location>
        <topology evidence="1">Peripheral membrane protein</topology>
    </subcellularLocation>
</comment>
<dbReference type="InterPro" id="IPR050095">
    <property type="entry name" value="ECF_ABC_transporter_ATP-bd"/>
</dbReference>
<evidence type="ECO:0000256" key="3">
    <source>
        <dbReference type="ARBA" id="ARBA00022448"/>
    </source>
</evidence>
<dbReference type="EMBL" id="JAAOIW010000004">
    <property type="protein sequence ID" value="NHN31029.1"/>
    <property type="molecule type" value="Genomic_DNA"/>
</dbReference>
<dbReference type="SUPFAM" id="SSF52540">
    <property type="entry name" value="P-loop containing nucleoside triphosphate hydrolases"/>
    <property type="match status" value="1"/>
</dbReference>
<dbReference type="InterPro" id="IPR003439">
    <property type="entry name" value="ABC_transporter-like_ATP-bd"/>
</dbReference>
<keyword evidence="11" id="KW-1185">Reference proteome</keyword>
<evidence type="ECO:0000256" key="8">
    <source>
        <dbReference type="ARBA" id="ARBA00023136"/>
    </source>
</evidence>
<evidence type="ECO:0000256" key="1">
    <source>
        <dbReference type="ARBA" id="ARBA00004202"/>
    </source>
</evidence>
<feature type="domain" description="ABC transporter" evidence="9">
    <location>
        <begin position="7"/>
        <end position="230"/>
    </location>
</feature>
<protein>
    <submittedName>
        <fullName evidence="10">ATP-binding cassette domain-containing protein</fullName>
    </submittedName>
</protein>
<dbReference type="PROSITE" id="PS50893">
    <property type="entry name" value="ABC_TRANSPORTER_2"/>
    <property type="match status" value="1"/>
</dbReference>